<evidence type="ECO:0000313" key="5">
    <source>
        <dbReference type="Proteomes" id="UP000552954"/>
    </source>
</evidence>
<dbReference type="AlphaFoldDB" id="A0A849K2Y2"/>
<reference evidence="4 5" key="1">
    <citation type="submission" date="2020-05" db="EMBL/GenBank/DDBJ databases">
        <authorList>
            <person name="Khan S.A."/>
            <person name="Jeon C.O."/>
            <person name="Chun B.H."/>
        </authorList>
    </citation>
    <scope>NUCLEOTIDE SEQUENCE [LARGE SCALE GENOMIC DNA]</scope>
    <source>
        <strain evidence="4 5">B156</strain>
    </source>
</reference>
<evidence type="ECO:0000259" key="3">
    <source>
        <dbReference type="PROSITE" id="PS51186"/>
    </source>
</evidence>
<dbReference type="CDD" id="cd04301">
    <property type="entry name" value="NAT_SF"/>
    <property type="match status" value="1"/>
</dbReference>
<keyword evidence="1 4" id="KW-0808">Transferase</keyword>
<dbReference type="InterPro" id="IPR000182">
    <property type="entry name" value="GNAT_dom"/>
</dbReference>
<evidence type="ECO:0000256" key="1">
    <source>
        <dbReference type="ARBA" id="ARBA00022679"/>
    </source>
</evidence>
<proteinExistence type="predicted"/>
<dbReference type="PROSITE" id="PS51186">
    <property type="entry name" value="GNAT"/>
    <property type="match status" value="1"/>
</dbReference>
<comment type="caution">
    <text evidence="4">The sequence shown here is derived from an EMBL/GenBank/DDBJ whole genome shotgun (WGS) entry which is preliminary data.</text>
</comment>
<sequence length="281" mass="30165">MSSFEIVAAGALDPARLHAAFTAAFADYLIGPFELAPAQWPQFLARQGVELAESRVAVQRGEPIAFCLAAPRPETDSWRLGTMGALPAARGSGTAPALLDDFVARAQAAGVGSVELECFAQNTRALRLYEGRGFREVDALHGWRHAGGSANGSTDIPAPIELPDAFAWLGACPAAGIALPLQVTPRSLRALPVTLQAWRRGDAQIVFSESADTRLQVHSLVDRDPAQEDARALVAALFSRYPRQAIHVPQLQRQVVGGAALESLGFERLALHQLWLRRPLA</sequence>
<dbReference type="SUPFAM" id="SSF55729">
    <property type="entry name" value="Acyl-CoA N-acyltransferases (Nat)"/>
    <property type="match status" value="1"/>
</dbReference>
<dbReference type="RefSeq" id="WP_171556463.1">
    <property type="nucleotide sequence ID" value="NZ_JABFCS010000001.1"/>
</dbReference>
<evidence type="ECO:0000313" key="4">
    <source>
        <dbReference type="EMBL" id="NNU42060.1"/>
    </source>
</evidence>
<reference evidence="4 5" key="2">
    <citation type="submission" date="2020-06" db="EMBL/GenBank/DDBJ databases">
        <title>Ramlibacter rhizophilus sp. nov., isolated from rhizosphere soil of national flower Mugunghwa from South Korea.</title>
        <authorList>
            <person name="Zheng-Fei Y."/>
            <person name="Huan T."/>
        </authorList>
    </citation>
    <scope>NUCLEOTIDE SEQUENCE [LARGE SCALE GENOMIC DNA]</scope>
    <source>
        <strain evidence="4 5">B156</strain>
    </source>
</reference>
<dbReference type="InterPro" id="IPR016181">
    <property type="entry name" value="Acyl_CoA_acyltransferase"/>
</dbReference>
<organism evidence="4 5">
    <name type="scientific">Ramlibacter montanisoli</name>
    <dbReference type="NCBI Taxonomy" id="2732512"/>
    <lineage>
        <taxon>Bacteria</taxon>
        <taxon>Pseudomonadati</taxon>
        <taxon>Pseudomonadota</taxon>
        <taxon>Betaproteobacteria</taxon>
        <taxon>Burkholderiales</taxon>
        <taxon>Comamonadaceae</taxon>
        <taxon>Ramlibacter</taxon>
    </lineage>
</organism>
<feature type="domain" description="N-acetyltransferase" evidence="3">
    <location>
        <begin position="4"/>
        <end position="163"/>
    </location>
</feature>
<dbReference type="PANTHER" id="PTHR43877">
    <property type="entry name" value="AMINOALKYLPHOSPHONATE N-ACETYLTRANSFERASE-RELATED-RELATED"/>
    <property type="match status" value="1"/>
</dbReference>
<evidence type="ECO:0000256" key="2">
    <source>
        <dbReference type="ARBA" id="ARBA00023315"/>
    </source>
</evidence>
<dbReference type="InterPro" id="IPR050832">
    <property type="entry name" value="Bact_Acetyltransf"/>
</dbReference>
<dbReference type="PANTHER" id="PTHR43877:SF2">
    <property type="entry name" value="AMINOALKYLPHOSPHONATE N-ACETYLTRANSFERASE-RELATED"/>
    <property type="match status" value="1"/>
</dbReference>
<keyword evidence="5" id="KW-1185">Reference proteome</keyword>
<name>A0A849K2Y2_9BURK</name>
<gene>
    <name evidence="4" type="ORF">HK415_01130</name>
</gene>
<accession>A0A849K2Y2</accession>
<protein>
    <submittedName>
        <fullName evidence="4">GNAT family N-acetyltransferase</fullName>
    </submittedName>
</protein>
<dbReference type="EMBL" id="JABFCS010000001">
    <property type="protein sequence ID" value="NNU42060.1"/>
    <property type="molecule type" value="Genomic_DNA"/>
</dbReference>
<dbReference type="Pfam" id="PF00583">
    <property type="entry name" value="Acetyltransf_1"/>
    <property type="match status" value="1"/>
</dbReference>
<dbReference type="Proteomes" id="UP000552954">
    <property type="component" value="Unassembled WGS sequence"/>
</dbReference>
<dbReference type="Gene3D" id="3.40.630.30">
    <property type="match status" value="1"/>
</dbReference>
<keyword evidence="2" id="KW-0012">Acyltransferase</keyword>
<dbReference type="GO" id="GO:0016747">
    <property type="term" value="F:acyltransferase activity, transferring groups other than amino-acyl groups"/>
    <property type="evidence" value="ECO:0007669"/>
    <property type="project" value="InterPro"/>
</dbReference>